<dbReference type="Proteomes" id="UP000198836">
    <property type="component" value="Unassembled WGS sequence"/>
</dbReference>
<feature type="transmembrane region" description="Helical" evidence="1">
    <location>
        <begin position="76"/>
        <end position="95"/>
    </location>
</feature>
<gene>
    <name evidence="2" type="ORF">SAMN04488511_11687</name>
</gene>
<dbReference type="STRING" id="332999.SAMN04488511_11687"/>
<reference evidence="3" key="1">
    <citation type="submission" date="2016-10" db="EMBL/GenBank/DDBJ databases">
        <authorList>
            <person name="Varghese N."/>
            <person name="Submissions S."/>
        </authorList>
    </citation>
    <scope>NUCLEOTIDE SEQUENCE [LARGE SCALE GENOMIC DNA]</scope>
    <source>
        <strain evidence="3">DSM 18130</strain>
    </source>
</reference>
<keyword evidence="1" id="KW-1133">Transmembrane helix</keyword>
<organism evidence="2 3">
    <name type="scientific">Pedobacter suwonensis</name>
    <dbReference type="NCBI Taxonomy" id="332999"/>
    <lineage>
        <taxon>Bacteria</taxon>
        <taxon>Pseudomonadati</taxon>
        <taxon>Bacteroidota</taxon>
        <taxon>Sphingobacteriia</taxon>
        <taxon>Sphingobacteriales</taxon>
        <taxon>Sphingobacteriaceae</taxon>
        <taxon>Pedobacter</taxon>
    </lineage>
</organism>
<feature type="transmembrane region" description="Helical" evidence="1">
    <location>
        <begin position="43"/>
        <end position="64"/>
    </location>
</feature>
<evidence type="ECO:0000313" key="2">
    <source>
        <dbReference type="EMBL" id="SFA56697.1"/>
    </source>
</evidence>
<feature type="transmembrane region" description="Helical" evidence="1">
    <location>
        <begin position="12"/>
        <end position="37"/>
    </location>
</feature>
<dbReference type="OrthoDB" id="1418911at2"/>
<evidence type="ECO:0000313" key="3">
    <source>
        <dbReference type="Proteomes" id="UP000198836"/>
    </source>
</evidence>
<dbReference type="RefSeq" id="WP_090986405.1">
    <property type="nucleotide sequence ID" value="NZ_FOJM01000016.1"/>
</dbReference>
<keyword evidence="1" id="KW-0812">Transmembrane</keyword>
<sequence length="283" mass="31907">MEPKYTPQGYASTSAILTTLAIGILASLILPVFYIILGRLIPNIWFIAIIAFLLGLGLGFFIDLGVKIGKLRNKKIVTIIAIFCGLFAFYIQWVLFDTLAYSRKGFTFNLNGNDLKFLAQDFFFLFTHPHILVQEIVNMNEIGTFRIESIGIISGLLLWVIWAGEFIVILGGAIFGVLNGQVIHPYSEINDNWMKRRKITHRIPLVENKETIVEALNQRNFTVLQDQPSLINATDYSEVLIFESTGDPTKYISVINVSNPTGKAKDKKLKSILKFYPLENANI</sequence>
<evidence type="ECO:0000256" key="1">
    <source>
        <dbReference type="SAM" id="Phobius"/>
    </source>
</evidence>
<keyword evidence="1" id="KW-0472">Membrane</keyword>
<protein>
    <submittedName>
        <fullName evidence="2">Uncharacterized protein</fullName>
    </submittedName>
</protein>
<keyword evidence="3" id="KW-1185">Reference proteome</keyword>
<dbReference type="EMBL" id="FOJM01000016">
    <property type="protein sequence ID" value="SFA56697.1"/>
    <property type="molecule type" value="Genomic_DNA"/>
</dbReference>
<dbReference type="AlphaFoldDB" id="A0A1I0TYH6"/>
<proteinExistence type="predicted"/>
<name>A0A1I0TYH6_9SPHI</name>
<accession>A0A1I0TYH6</accession>